<dbReference type="KEGG" id="mcal:110311754"/>
<dbReference type="RefSeq" id="XP_021040926.1">
    <property type="nucleotide sequence ID" value="XM_021185267.2"/>
</dbReference>
<name>A0A6P5R138_MUSCR</name>
<dbReference type="InterPro" id="IPR042125">
    <property type="entry name" value="SMIM11"/>
</dbReference>
<evidence type="ECO:0000313" key="3">
    <source>
        <dbReference type="RefSeq" id="XP_021040926.1"/>
    </source>
</evidence>
<dbReference type="Proteomes" id="UP000515126">
    <property type="component" value="Chromosome 16"/>
</dbReference>
<evidence type="ECO:0000313" key="4">
    <source>
        <dbReference type="RefSeq" id="XP_021040927.1"/>
    </source>
</evidence>
<evidence type="ECO:0000256" key="1">
    <source>
        <dbReference type="SAM" id="Phobius"/>
    </source>
</evidence>
<dbReference type="GeneID" id="110311754"/>
<keyword evidence="1" id="KW-0812">Transmembrane</keyword>
<dbReference type="PANTHER" id="PTHR35975">
    <property type="entry name" value="SMALL INTEGRAL MEMBRANE PROTEIN 11A"/>
    <property type="match status" value="1"/>
</dbReference>
<protein>
    <submittedName>
        <fullName evidence="3 4">Small integral membrane protein 11A</fullName>
    </submittedName>
</protein>
<gene>
    <name evidence="3 4" type="primary">Smim11a</name>
</gene>
<dbReference type="AlphaFoldDB" id="A0A6P5R138"/>
<dbReference type="PANTHER" id="PTHR35975:SF1">
    <property type="entry name" value="SMALL INTEGRAL MEMBRANE PROTEIN 11"/>
    <property type="match status" value="1"/>
</dbReference>
<keyword evidence="1" id="KW-1133">Transmembrane helix</keyword>
<evidence type="ECO:0000313" key="2">
    <source>
        <dbReference type="Proteomes" id="UP000515126"/>
    </source>
</evidence>
<dbReference type="CTD" id="54065"/>
<reference evidence="3 4" key="1">
    <citation type="submission" date="2025-04" db="UniProtKB">
        <authorList>
            <consortium name="RefSeq"/>
        </authorList>
    </citation>
    <scope>IDENTIFICATION</scope>
</reference>
<keyword evidence="1" id="KW-0472">Membrane</keyword>
<keyword evidence="2" id="KW-1185">Reference proteome</keyword>
<dbReference type="RefSeq" id="XP_021040927.1">
    <property type="nucleotide sequence ID" value="XM_021185268.2"/>
</dbReference>
<feature type="transmembrane region" description="Helical" evidence="1">
    <location>
        <begin position="12"/>
        <end position="33"/>
    </location>
</feature>
<accession>A0A6P5R138</accession>
<dbReference type="Pfam" id="PF14981">
    <property type="entry name" value="FAM165"/>
    <property type="match status" value="1"/>
</dbReference>
<dbReference type="SMR" id="A0A6P5R138"/>
<proteinExistence type="predicted"/>
<sequence length="55" mass="6345">MNWKVLEHVPLLLYILAAKTLILCLAFAGVKMYQRRSLEGKLQAEKRKQSEKKAS</sequence>
<organism evidence="2 4">
    <name type="scientific">Mus caroli</name>
    <name type="common">Ryukyu mouse</name>
    <name type="synonym">Ricefield mouse</name>
    <dbReference type="NCBI Taxonomy" id="10089"/>
    <lineage>
        <taxon>Eukaryota</taxon>
        <taxon>Metazoa</taxon>
        <taxon>Chordata</taxon>
        <taxon>Craniata</taxon>
        <taxon>Vertebrata</taxon>
        <taxon>Euteleostomi</taxon>
        <taxon>Mammalia</taxon>
        <taxon>Eutheria</taxon>
        <taxon>Euarchontoglires</taxon>
        <taxon>Glires</taxon>
        <taxon>Rodentia</taxon>
        <taxon>Myomorpha</taxon>
        <taxon>Muroidea</taxon>
        <taxon>Muridae</taxon>
        <taxon>Murinae</taxon>
        <taxon>Mus</taxon>
        <taxon>Mus</taxon>
    </lineage>
</organism>